<proteinExistence type="predicted"/>
<organism evidence="2 3">
    <name type="scientific">Exidia glandulosa HHB12029</name>
    <dbReference type="NCBI Taxonomy" id="1314781"/>
    <lineage>
        <taxon>Eukaryota</taxon>
        <taxon>Fungi</taxon>
        <taxon>Dikarya</taxon>
        <taxon>Basidiomycota</taxon>
        <taxon>Agaricomycotina</taxon>
        <taxon>Agaricomycetes</taxon>
        <taxon>Auriculariales</taxon>
        <taxon>Exidiaceae</taxon>
        <taxon>Exidia</taxon>
    </lineage>
</organism>
<feature type="region of interest" description="Disordered" evidence="1">
    <location>
        <begin position="106"/>
        <end position="132"/>
    </location>
</feature>
<protein>
    <submittedName>
        <fullName evidence="2">Uncharacterized protein</fullName>
    </submittedName>
</protein>
<evidence type="ECO:0000313" key="3">
    <source>
        <dbReference type="Proteomes" id="UP000077266"/>
    </source>
</evidence>
<dbReference type="EMBL" id="KV425884">
    <property type="protein sequence ID" value="KZW03380.1"/>
    <property type="molecule type" value="Genomic_DNA"/>
</dbReference>
<dbReference type="OrthoDB" id="2505950at2759"/>
<dbReference type="InParanoid" id="A0A166BR99"/>
<evidence type="ECO:0000256" key="1">
    <source>
        <dbReference type="SAM" id="MobiDB-lite"/>
    </source>
</evidence>
<sequence>MSSFTDLVSLVLVVSLFGGIIGTSTSIATLQVLMCVPVGVMYVGNMVSAALSSTQENLKNKGINVSRDGVKVKTNRRGVDREEMLDATQRGFVNALNSAQYGTPEAQKSVASHLSHRKAPSKAQLKDIKSPS</sequence>
<accession>A0A166BR99</accession>
<evidence type="ECO:0000313" key="2">
    <source>
        <dbReference type="EMBL" id="KZW03380.1"/>
    </source>
</evidence>
<reference evidence="2 3" key="1">
    <citation type="journal article" date="2016" name="Mol. Biol. Evol.">
        <title>Comparative Genomics of Early-Diverging Mushroom-Forming Fungi Provides Insights into the Origins of Lignocellulose Decay Capabilities.</title>
        <authorList>
            <person name="Nagy L.G."/>
            <person name="Riley R."/>
            <person name="Tritt A."/>
            <person name="Adam C."/>
            <person name="Daum C."/>
            <person name="Floudas D."/>
            <person name="Sun H."/>
            <person name="Yadav J.S."/>
            <person name="Pangilinan J."/>
            <person name="Larsson K.H."/>
            <person name="Matsuura K."/>
            <person name="Barry K."/>
            <person name="Labutti K."/>
            <person name="Kuo R."/>
            <person name="Ohm R.A."/>
            <person name="Bhattacharya S.S."/>
            <person name="Shirouzu T."/>
            <person name="Yoshinaga Y."/>
            <person name="Martin F.M."/>
            <person name="Grigoriev I.V."/>
            <person name="Hibbett D.S."/>
        </authorList>
    </citation>
    <scope>NUCLEOTIDE SEQUENCE [LARGE SCALE GENOMIC DNA]</scope>
    <source>
        <strain evidence="2 3">HHB12029</strain>
    </source>
</reference>
<dbReference type="AlphaFoldDB" id="A0A166BR99"/>
<name>A0A166BR99_EXIGL</name>
<dbReference type="Proteomes" id="UP000077266">
    <property type="component" value="Unassembled WGS sequence"/>
</dbReference>
<keyword evidence="3" id="KW-1185">Reference proteome</keyword>
<gene>
    <name evidence="2" type="ORF">EXIGLDRAFT_759242</name>
</gene>